<keyword evidence="7" id="KW-0443">Lipid metabolism</keyword>
<evidence type="ECO:0000256" key="7">
    <source>
        <dbReference type="ARBA" id="ARBA00023098"/>
    </source>
</evidence>
<evidence type="ECO:0000256" key="9">
    <source>
        <dbReference type="ARBA" id="ARBA00023264"/>
    </source>
</evidence>
<keyword evidence="4" id="KW-0521">NADP</keyword>
<evidence type="ECO:0000313" key="10">
    <source>
        <dbReference type="EMBL" id="HIS92008.1"/>
    </source>
</evidence>
<dbReference type="PANTHER" id="PTHR43616:SF5">
    <property type="entry name" value="GLYCEROL DEHYDROGENASE 1"/>
    <property type="match status" value="1"/>
</dbReference>
<name>A0A9D1K6L6_9FIRM</name>
<organism evidence="10 11">
    <name type="scientific">Candidatus Alectryocaccomicrobium excrementavium</name>
    <dbReference type="NCBI Taxonomy" id="2840668"/>
    <lineage>
        <taxon>Bacteria</taxon>
        <taxon>Bacillati</taxon>
        <taxon>Bacillota</taxon>
        <taxon>Clostridia</taxon>
        <taxon>Candidatus Alectryocaccomicrobium</taxon>
    </lineage>
</organism>
<dbReference type="AlphaFoldDB" id="A0A9D1K6L6"/>
<dbReference type="InterPro" id="IPR016205">
    <property type="entry name" value="Glycerol_DH"/>
</dbReference>
<evidence type="ECO:0000256" key="5">
    <source>
        <dbReference type="ARBA" id="ARBA00023002"/>
    </source>
</evidence>
<protein>
    <submittedName>
        <fullName evidence="10">Sn-glycerol-1-phosphate dehydrogenase</fullName>
    </submittedName>
</protein>
<keyword evidence="3" id="KW-0479">Metal-binding</keyword>
<evidence type="ECO:0000256" key="4">
    <source>
        <dbReference type="ARBA" id="ARBA00022857"/>
    </source>
</evidence>
<reference evidence="10" key="1">
    <citation type="submission" date="2020-10" db="EMBL/GenBank/DDBJ databases">
        <authorList>
            <person name="Gilroy R."/>
        </authorList>
    </citation>
    <scope>NUCLEOTIDE SEQUENCE</scope>
    <source>
        <strain evidence="10">13766</strain>
    </source>
</reference>
<keyword evidence="9" id="KW-1208">Phospholipid metabolism</keyword>
<evidence type="ECO:0000256" key="2">
    <source>
        <dbReference type="ARBA" id="ARBA00022516"/>
    </source>
</evidence>
<dbReference type="GO" id="GO:0016614">
    <property type="term" value="F:oxidoreductase activity, acting on CH-OH group of donors"/>
    <property type="evidence" value="ECO:0007669"/>
    <property type="project" value="InterPro"/>
</dbReference>
<evidence type="ECO:0000256" key="8">
    <source>
        <dbReference type="ARBA" id="ARBA00023209"/>
    </source>
</evidence>
<dbReference type="GO" id="GO:0008654">
    <property type="term" value="P:phospholipid biosynthetic process"/>
    <property type="evidence" value="ECO:0007669"/>
    <property type="project" value="UniProtKB-KW"/>
</dbReference>
<accession>A0A9D1K6L6</accession>
<keyword evidence="2" id="KW-0444">Lipid biosynthesis</keyword>
<dbReference type="GO" id="GO:0046872">
    <property type="term" value="F:metal ion binding"/>
    <property type="evidence" value="ECO:0007669"/>
    <property type="project" value="UniProtKB-KW"/>
</dbReference>
<evidence type="ECO:0000256" key="6">
    <source>
        <dbReference type="ARBA" id="ARBA00023027"/>
    </source>
</evidence>
<keyword evidence="8" id="KW-0594">Phospholipid biosynthesis</keyword>
<dbReference type="PANTHER" id="PTHR43616">
    <property type="entry name" value="GLYCEROL DEHYDROGENASE"/>
    <property type="match status" value="1"/>
</dbReference>
<keyword evidence="1" id="KW-0963">Cytoplasm</keyword>
<dbReference type="SUPFAM" id="SSF56796">
    <property type="entry name" value="Dehydroquinate synthase-like"/>
    <property type="match status" value="1"/>
</dbReference>
<evidence type="ECO:0000256" key="1">
    <source>
        <dbReference type="ARBA" id="ARBA00022490"/>
    </source>
</evidence>
<keyword evidence="5" id="KW-0560">Oxidoreductase</keyword>
<gene>
    <name evidence="10" type="ORF">IAA84_03220</name>
</gene>
<evidence type="ECO:0000256" key="3">
    <source>
        <dbReference type="ARBA" id="ARBA00022723"/>
    </source>
</evidence>
<dbReference type="InterPro" id="IPR032837">
    <property type="entry name" value="G1PDH"/>
</dbReference>
<sequence>MGYSMEYGADGRLMIRGLACDCACGHNEPRQDIYVGKGILDNLPRYIQARSLGTHCVLVADNNTWEIAGARAARALRAAGYVVEECVICRQGAMEPDETAVGEVLLALQPDTEFLVSVGSGSITDVVRVNAKRANLPMVCVGTAPSMDGYTSVVCPLLFRGVKIHRSGNCPDIIVCDIDILKTAPLRMVASGVGDVLGKYIAHTDWLLGNIVNGEAYCPVCGQIVLDAVNRLMDNVEEIRAKTDQGIRVLIEALLLAGMTILISGHTRAVASVEHNISHYWDMAQLRAHKKPPQHGDSVGVATLLVWPVFVRFAREGLPALDWESIRARRMERAEREAWMRYAYGEQAGNAIMRENEGDFLSWDEQKRRAGRVQERFAEIRACIDQLPPYERVYGALQALGAPLTPEDCGIDRETLNLSMWCAKDYRTRYTLFKALDECGLLAEYLREYPLDWRMGR</sequence>
<dbReference type="Gene3D" id="3.40.50.1970">
    <property type="match status" value="1"/>
</dbReference>
<dbReference type="EMBL" id="DVJN01000062">
    <property type="protein sequence ID" value="HIS92008.1"/>
    <property type="molecule type" value="Genomic_DNA"/>
</dbReference>
<evidence type="ECO:0000313" key="11">
    <source>
        <dbReference type="Proteomes" id="UP000824140"/>
    </source>
</evidence>
<dbReference type="Proteomes" id="UP000824140">
    <property type="component" value="Unassembled WGS sequence"/>
</dbReference>
<proteinExistence type="predicted"/>
<dbReference type="CDD" id="cd08175">
    <property type="entry name" value="G1PDH"/>
    <property type="match status" value="1"/>
</dbReference>
<keyword evidence="6" id="KW-0520">NAD</keyword>
<reference evidence="10" key="2">
    <citation type="journal article" date="2021" name="PeerJ">
        <title>Extensive microbial diversity within the chicken gut microbiome revealed by metagenomics and culture.</title>
        <authorList>
            <person name="Gilroy R."/>
            <person name="Ravi A."/>
            <person name="Getino M."/>
            <person name="Pursley I."/>
            <person name="Horton D.L."/>
            <person name="Alikhan N.F."/>
            <person name="Baker D."/>
            <person name="Gharbi K."/>
            <person name="Hall N."/>
            <person name="Watson M."/>
            <person name="Adriaenssens E.M."/>
            <person name="Foster-Nyarko E."/>
            <person name="Jarju S."/>
            <person name="Secka A."/>
            <person name="Antonio M."/>
            <person name="Oren A."/>
            <person name="Chaudhuri R.R."/>
            <person name="La Ragione R."/>
            <person name="Hildebrand F."/>
            <person name="Pallen M.J."/>
        </authorList>
    </citation>
    <scope>NUCLEOTIDE SEQUENCE</scope>
    <source>
        <strain evidence="10">13766</strain>
    </source>
</reference>
<dbReference type="Pfam" id="PF13685">
    <property type="entry name" value="Fe-ADH_2"/>
    <property type="match status" value="1"/>
</dbReference>
<comment type="caution">
    <text evidence="10">The sequence shown here is derived from an EMBL/GenBank/DDBJ whole genome shotgun (WGS) entry which is preliminary data.</text>
</comment>
<dbReference type="Gene3D" id="1.20.1090.10">
    <property type="entry name" value="Dehydroquinate synthase-like - alpha domain"/>
    <property type="match status" value="1"/>
</dbReference>